<dbReference type="EMBL" id="PTJC01000006">
    <property type="protein sequence ID" value="PPK85864.1"/>
    <property type="molecule type" value="Genomic_DNA"/>
</dbReference>
<evidence type="ECO:0000256" key="1">
    <source>
        <dbReference type="ARBA" id="ARBA00023125"/>
    </source>
</evidence>
<organism evidence="3 4">
    <name type="scientific">Neolewinella xylanilytica</name>
    <dbReference type="NCBI Taxonomy" id="1514080"/>
    <lineage>
        <taxon>Bacteria</taxon>
        <taxon>Pseudomonadati</taxon>
        <taxon>Bacteroidota</taxon>
        <taxon>Saprospiria</taxon>
        <taxon>Saprospirales</taxon>
        <taxon>Lewinellaceae</taxon>
        <taxon>Neolewinella</taxon>
    </lineage>
</organism>
<dbReference type="InterPro" id="IPR009061">
    <property type="entry name" value="DNA-bd_dom_put_sf"/>
</dbReference>
<dbReference type="AlphaFoldDB" id="A0A2S6I3V5"/>
<evidence type="ECO:0000313" key="3">
    <source>
        <dbReference type="EMBL" id="PPK85864.1"/>
    </source>
</evidence>
<dbReference type="GO" id="GO:0003677">
    <property type="term" value="F:DNA binding"/>
    <property type="evidence" value="ECO:0007669"/>
    <property type="project" value="UniProtKB-KW"/>
</dbReference>
<dbReference type="PROSITE" id="PS50937">
    <property type="entry name" value="HTH_MERR_2"/>
    <property type="match status" value="1"/>
</dbReference>
<dbReference type="SMART" id="SM00422">
    <property type="entry name" value="HTH_MERR"/>
    <property type="match status" value="1"/>
</dbReference>
<dbReference type="CDD" id="cd04765">
    <property type="entry name" value="HTH_MlrA-like_sg2"/>
    <property type="match status" value="1"/>
</dbReference>
<accession>A0A2S6I3V5</accession>
<dbReference type="PANTHER" id="PTHR30204:SF15">
    <property type="entry name" value="BLL5018 PROTEIN"/>
    <property type="match status" value="1"/>
</dbReference>
<keyword evidence="4" id="KW-1185">Reference proteome</keyword>
<dbReference type="Pfam" id="PF13411">
    <property type="entry name" value="MerR_1"/>
    <property type="match status" value="1"/>
</dbReference>
<reference evidence="3 4" key="1">
    <citation type="submission" date="2018-02" db="EMBL/GenBank/DDBJ databases">
        <title>Genomic Encyclopedia of Archaeal and Bacterial Type Strains, Phase II (KMG-II): from individual species to whole genera.</title>
        <authorList>
            <person name="Goeker M."/>
        </authorList>
    </citation>
    <scope>NUCLEOTIDE SEQUENCE [LARGE SCALE GENOMIC DNA]</scope>
    <source>
        <strain evidence="3 4">DSM 29526</strain>
    </source>
</reference>
<dbReference type="RefSeq" id="WP_104420345.1">
    <property type="nucleotide sequence ID" value="NZ_PTJC01000006.1"/>
</dbReference>
<sequence>MAKEKTDDDLKRYYSIGEVAKKLGVNTSLIRFWENEFGHIKPNKNSRGDRRFTKENIAQLQQVYHLVRDRGFTLEGARKEIANADAPGAEKQQIITRLTEIRRRLELLRDPA</sequence>
<feature type="domain" description="HTH merR-type" evidence="2">
    <location>
        <begin position="13"/>
        <end position="83"/>
    </location>
</feature>
<dbReference type="PANTHER" id="PTHR30204">
    <property type="entry name" value="REDOX-CYCLING DRUG-SENSING TRANSCRIPTIONAL ACTIVATOR SOXR"/>
    <property type="match status" value="1"/>
</dbReference>
<dbReference type="Proteomes" id="UP000237662">
    <property type="component" value="Unassembled WGS sequence"/>
</dbReference>
<proteinExistence type="predicted"/>
<dbReference type="InterPro" id="IPR047057">
    <property type="entry name" value="MerR_fam"/>
</dbReference>
<dbReference type="Gene3D" id="1.10.1660.10">
    <property type="match status" value="1"/>
</dbReference>
<gene>
    <name evidence="3" type="ORF">CLV84_2771</name>
</gene>
<keyword evidence="1 3" id="KW-0238">DNA-binding</keyword>
<name>A0A2S6I3V5_9BACT</name>
<evidence type="ECO:0000259" key="2">
    <source>
        <dbReference type="PROSITE" id="PS50937"/>
    </source>
</evidence>
<dbReference type="OrthoDB" id="9810140at2"/>
<dbReference type="GO" id="GO:0003700">
    <property type="term" value="F:DNA-binding transcription factor activity"/>
    <property type="evidence" value="ECO:0007669"/>
    <property type="project" value="InterPro"/>
</dbReference>
<dbReference type="InterPro" id="IPR000551">
    <property type="entry name" value="MerR-type_HTH_dom"/>
</dbReference>
<protein>
    <submittedName>
        <fullName evidence="3">DNA-binding transcriptional MerR regulator</fullName>
    </submittedName>
</protein>
<comment type="caution">
    <text evidence="3">The sequence shown here is derived from an EMBL/GenBank/DDBJ whole genome shotgun (WGS) entry which is preliminary data.</text>
</comment>
<dbReference type="SUPFAM" id="SSF46955">
    <property type="entry name" value="Putative DNA-binding domain"/>
    <property type="match status" value="1"/>
</dbReference>
<evidence type="ECO:0000313" key="4">
    <source>
        <dbReference type="Proteomes" id="UP000237662"/>
    </source>
</evidence>